<name>A0A0G0FP74_9BACT</name>
<dbReference type="STRING" id="1618333.UR93_C0001G0077"/>
<dbReference type="Gene3D" id="1.10.287.310">
    <property type="match status" value="1"/>
</dbReference>
<accession>A0A0G0FP74</accession>
<sequence length="73" mass="8535">MKKTDTIVKYNKMTIKSLLAEEDVLKMKLNSLRFSVNFGKTKNIHKIKETKRNLARLKTILSEKLLSNNNEKI</sequence>
<dbReference type="InterPro" id="IPR036049">
    <property type="entry name" value="Ribosomal_uL29_sf"/>
</dbReference>
<dbReference type="GO" id="GO:0003735">
    <property type="term" value="F:structural constituent of ribosome"/>
    <property type="evidence" value="ECO:0007669"/>
    <property type="project" value="InterPro"/>
</dbReference>
<keyword evidence="2 5" id="KW-0689">Ribosomal protein</keyword>
<dbReference type="Proteomes" id="UP000034316">
    <property type="component" value="Unassembled WGS sequence"/>
</dbReference>
<proteinExistence type="inferred from homology"/>
<evidence type="ECO:0000313" key="7">
    <source>
        <dbReference type="Proteomes" id="UP000034316"/>
    </source>
</evidence>
<evidence type="ECO:0000256" key="4">
    <source>
        <dbReference type="ARBA" id="ARBA00035204"/>
    </source>
</evidence>
<evidence type="ECO:0000313" key="6">
    <source>
        <dbReference type="EMBL" id="KKP89245.1"/>
    </source>
</evidence>
<evidence type="ECO:0000256" key="3">
    <source>
        <dbReference type="ARBA" id="ARBA00023274"/>
    </source>
</evidence>
<evidence type="ECO:0000256" key="1">
    <source>
        <dbReference type="ARBA" id="ARBA00009254"/>
    </source>
</evidence>
<gene>
    <name evidence="5" type="primary">rpmC</name>
    <name evidence="6" type="ORF">UR93_C0001G0077</name>
</gene>
<dbReference type="SUPFAM" id="SSF46561">
    <property type="entry name" value="Ribosomal protein L29 (L29p)"/>
    <property type="match status" value="1"/>
</dbReference>
<comment type="similarity">
    <text evidence="1 5">Belongs to the universal ribosomal protein uL29 family.</text>
</comment>
<reference evidence="6 7" key="1">
    <citation type="journal article" date="2015" name="Nature">
        <title>rRNA introns, odd ribosomes, and small enigmatic genomes across a large radiation of phyla.</title>
        <authorList>
            <person name="Brown C.T."/>
            <person name="Hug L.A."/>
            <person name="Thomas B.C."/>
            <person name="Sharon I."/>
            <person name="Castelle C.J."/>
            <person name="Singh A."/>
            <person name="Wilkins M.J."/>
            <person name="Williams K.H."/>
            <person name="Banfield J.F."/>
        </authorList>
    </citation>
    <scope>NUCLEOTIDE SEQUENCE [LARGE SCALE GENOMIC DNA]</scope>
</reference>
<organism evidence="6 7">
    <name type="scientific">Berkelbacteria bacterium GW2011_GWA2_35_9</name>
    <dbReference type="NCBI Taxonomy" id="1618333"/>
    <lineage>
        <taxon>Bacteria</taxon>
        <taxon>Candidatus Berkelbacteria</taxon>
    </lineage>
</organism>
<comment type="caution">
    <text evidence="6">The sequence shown here is derived from an EMBL/GenBank/DDBJ whole genome shotgun (WGS) entry which is preliminary data.</text>
</comment>
<dbReference type="HAMAP" id="MF_00374">
    <property type="entry name" value="Ribosomal_uL29"/>
    <property type="match status" value="1"/>
</dbReference>
<dbReference type="GO" id="GO:0006412">
    <property type="term" value="P:translation"/>
    <property type="evidence" value="ECO:0007669"/>
    <property type="project" value="UniProtKB-UniRule"/>
</dbReference>
<dbReference type="GO" id="GO:0005840">
    <property type="term" value="C:ribosome"/>
    <property type="evidence" value="ECO:0007669"/>
    <property type="project" value="UniProtKB-KW"/>
</dbReference>
<keyword evidence="3 5" id="KW-0687">Ribonucleoprotein</keyword>
<dbReference type="NCBIfam" id="TIGR00012">
    <property type="entry name" value="L29"/>
    <property type="match status" value="1"/>
</dbReference>
<dbReference type="EMBL" id="LBRB01000001">
    <property type="protein sequence ID" value="KKP89245.1"/>
    <property type="molecule type" value="Genomic_DNA"/>
</dbReference>
<protein>
    <recommendedName>
        <fullName evidence="4 5">Large ribosomal subunit protein uL29</fullName>
    </recommendedName>
</protein>
<dbReference type="InterPro" id="IPR001854">
    <property type="entry name" value="Ribosomal_uL29"/>
</dbReference>
<evidence type="ECO:0000256" key="2">
    <source>
        <dbReference type="ARBA" id="ARBA00022980"/>
    </source>
</evidence>
<evidence type="ECO:0000256" key="5">
    <source>
        <dbReference type="HAMAP-Rule" id="MF_00374"/>
    </source>
</evidence>
<dbReference type="Pfam" id="PF00831">
    <property type="entry name" value="Ribosomal_L29"/>
    <property type="match status" value="1"/>
</dbReference>
<dbReference type="GO" id="GO:1990904">
    <property type="term" value="C:ribonucleoprotein complex"/>
    <property type="evidence" value="ECO:0007669"/>
    <property type="project" value="UniProtKB-KW"/>
</dbReference>
<dbReference type="AlphaFoldDB" id="A0A0G0FP74"/>